<accession>A0A1I7IB89</accession>
<dbReference type="InterPro" id="IPR052024">
    <property type="entry name" value="Methanogen_methyltrans"/>
</dbReference>
<dbReference type="STRING" id="155865.SAMN05216515_1429"/>
<dbReference type="EMBL" id="FPBT01000038">
    <property type="protein sequence ID" value="SFU70209.1"/>
    <property type="molecule type" value="Genomic_DNA"/>
</dbReference>
<dbReference type="RefSeq" id="WP_090472132.1">
    <property type="nucleotide sequence ID" value="NZ_FOWF01000042.1"/>
</dbReference>
<dbReference type="InterPro" id="IPR038071">
    <property type="entry name" value="UROD/MetE-like_sf"/>
</dbReference>
<reference evidence="2 3" key="1">
    <citation type="submission" date="2016-10" db="EMBL/GenBank/DDBJ databases">
        <authorList>
            <person name="de Groot N.N."/>
        </authorList>
    </citation>
    <scope>NUCLEOTIDE SEQUENCE [LARGE SCALE GENOMIC DNA]</scope>
    <source>
        <strain evidence="2 3">KHGC13</strain>
    </source>
</reference>
<proteinExistence type="predicted"/>
<keyword evidence="3" id="KW-1185">Reference proteome</keyword>
<dbReference type="Proteomes" id="UP000198817">
    <property type="component" value="Unassembled WGS sequence"/>
</dbReference>
<sequence>MGEIRDYKCTYTNSAGVRREVTKKTGMRFPEAYYDREGMKALAKAVKEADGAAFCLLPFCRTVEAEALGASINPGDENSGPRGGEPVLRTPEDLKQIGELDLNRGRIHETLEACRELKEEGETVALELTGPFTALSVLADPKLLFKEYRKHREETAEVLRHYGEQSLRFAKAAKECGADILIYSDSAGSLPILGPRVMTKAVEDFYVWYLPRLAELADERLIISLCPKMAYAAVDTGHARIAEHPAAPGISYLEALLAMRGRAKIGGQPCPKTVGSKVKDGIFRELVLE</sequence>
<dbReference type="GO" id="GO:0006779">
    <property type="term" value="P:porphyrin-containing compound biosynthetic process"/>
    <property type="evidence" value="ECO:0007669"/>
    <property type="project" value="InterPro"/>
</dbReference>
<dbReference type="Gene3D" id="3.20.20.210">
    <property type="match status" value="1"/>
</dbReference>
<dbReference type="AlphaFoldDB" id="A0A1I7IB89"/>
<dbReference type="InterPro" id="IPR000257">
    <property type="entry name" value="Uroporphyrinogen_deCOase"/>
</dbReference>
<evidence type="ECO:0000313" key="3">
    <source>
        <dbReference type="Proteomes" id="UP000198817"/>
    </source>
</evidence>
<organism evidence="2 3">
    <name type="scientific">Eubacterium pyruvativorans</name>
    <dbReference type="NCBI Taxonomy" id="155865"/>
    <lineage>
        <taxon>Bacteria</taxon>
        <taxon>Bacillati</taxon>
        <taxon>Bacillota</taxon>
        <taxon>Clostridia</taxon>
        <taxon>Eubacteriales</taxon>
        <taxon>Eubacteriaceae</taxon>
        <taxon>Eubacterium</taxon>
    </lineage>
</organism>
<dbReference type="PANTHER" id="PTHR47099:SF1">
    <property type="entry name" value="METHYLCOBAMIDE:COM METHYLTRANSFERASE MTBA"/>
    <property type="match status" value="1"/>
</dbReference>
<dbReference type="Pfam" id="PF01208">
    <property type="entry name" value="URO-D"/>
    <property type="match status" value="1"/>
</dbReference>
<dbReference type="SUPFAM" id="SSF51726">
    <property type="entry name" value="UROD/MetE-like"/>
    <property type="match status" value="1"/>
</dbReference>
<dbReference type="PANTHER" id="PTHR47099">
    <property type="entry name" value="METHYLCOBAMIDE:COM METHYLTRANSFERASE MTBA"/>
    <property type="match status" value="1"/>
</dbReference>
<evidence type="ECO:0000313" key="2">
    <source>
        <dbReference type="EMBL" id="SFU70209.1"/>
    </source>
</evidence>
<dbReference type="OrthoDB" id="2135496at2"/>
<gene>
    <name evidence="2" type="ORF">SAMN05216508_1384</name>
</gene>
<dbReference type="GO" id="GO:0004853">
    <property type="term" value="F:uroporphyrinogen decarboxylase activity"/>
    <property type="evidence" value="ECO:0007669"/>
    <property type="project" value="InterPro"/>
</dbReference>
<name>A0A1I7IB89_9FIRM</name>
<protein>
    <submittedName>
        <fullName evidence="2">Uroporphyrinogen-III decarboxylase</fullName>
    </submittedName>
</protein>
<feature type="domain" description="Uroporphyrinogen decarboxylase (URO-D)" evidence="1">
    <location>
        <begin position="21"/>
        <end position="189"/>
    </location>
</feature>
<evidence type="ECO:0000259" key="1">
    <source>
        <dbReference type="Pfam" id="PF01208"/>
    </source>
</evidence>